<dbReference type="EMBL" id="CAUJNA010003810">
    <property type="protein sequence ID" value="CAJ1410293.1"/>
    <property type="molecule type" value="Genomic_DNA"/>
</dbReference>
<sequence length="237" mass="26188">MPARGNFWLGPRPSTFSSVRLDPVLLALDFVNPGSTSSAGTLRTSLISDGSDATYVTITSSQMELYAGTYRGITVTASGGTLHGAWASEASITTSDRRLKRNIQPLYETIASRAKDRLDGGASAGLGPKPSEGEQVKWLLRELRPVSFHLKRGAEAKYLKFGFIAQELEEIFPNLVRTIGDDTKAIASQDLIAVLTLAFQNLQKEHDEYKRKVLDQESEMNDLKTRLERLESAQLRR</sequence>
<accession>A0AA36JSG2</accession>
<proteinExistence type="predicted"/>
<comment type="caution">
    <text evidence="3">The sequence shown here is derived from an EMBL/GenBank/DDBJ whole genome shotgun (WGS) entry which is preliminary data.</text>
</comment>
<organism evidence="3 4">
    <name type="scientific">Effrenium voratum</name>
    <dbReference type="NCBI Taxonomy" id="2562239"/>
    <lineage>
        <taxon>Eukaryota</taxon>
        <taxon>Sar</taxon>
        <taxon>Alveolata</taxon>
        <taxon>Dinophyceae</taxon>
        <taxon>Suessiales</taxon>
        <taxon>Symbiodiniaceae</taxon>
        <taxon>Effrenium</taxon>
    </lineage>
</organism>
<reference evidence="3" key="1">
    <citation type="submission" date="2023-08" db="EMBL/GenBank/DDBJ databases">
        <authorList>
            <person name="Chen Y."/>
            <person name="Shah S."/>
            <person name="Dougan E. K."/>
            <person name="Thang M."/>
            <person name="Chan C."/>
        </authorList>
    </citation>
    <scope>NUCLEOTIDE SEQUENCE</scope>
</reference>
<gene>
    <name evidence="3" type="ORF">EVOR1521_LOCUS31138</name>
</gene>
<name>A0AA36JSG2_9DINO</name>
<protein>
    <recommendedName>
        <fullName evidence="2">Peptidase S74 domain-containing protein</fullName>
    </recommendedName>
</protein>
<evidence type="ECO:0000259" key="2">
    <source>
        <dbReference type="PROSITE" id="PS51688"/>
    </source>
</evidence>
<dbReference type="AlphaFoldDB" id="A0AA36JSG2"/>
<dbReference type="Gene3D" id="1.10.10.10">
    <property type="entry name" value="Winged helix-like DNA-binding domain superfamily/Winged helix DNA-binding domain"/>
    <property type="match status" value="1"/>
</dbReference>
<evidence type="ECO:0000313" key="3">
    <source>
        <dbReference type="EMBL" id="CAJ1410293.1"/>
    </source>
</evidence>
<keyword evidence="1" id="KW-0175">Coiled coil</keyword>
<feature type="coiled-coil region" evidence="1">
    <location>
        <begin position="192"/>
        <end position="233"/>
    </location>
</feature>
<dbReference type="InterPro" id="IPR030392">
    <property type="entry name" value="S74_ICA"/>
</dbReference>
<feature type="domain" description="Peptidase S74" evidence="2">
    <location>
        <begin position="95"/>
        <end position="213"/>
    </location>
</feature>
<evidence type="ECO:0000313" key="4">
    <source>
        <dbReference type="Proteomes" id="UP001178507"/>
    </source>
</evidence>
<dbReference type="InterPro" id="IPR036388">
    <property type="entry name" value="WH-like_DNA-bd_sf"/>
</dbReference>
<evidence type="ECO:0000256" key="1">
    <source>
        <dbReference type="SAM" id="Coils"/>
    </source>
</evidence>
<keyword evidence="4" id="KW-1185">Reference proteome</keyword>
<dbReference type="Pfam" id="PF13884">
    <property type="entry name" value="Peptidase_S74"/>
    <property type="match status" value="1"/>
</dbReference>
<dbReference type="PROSITE" id="PS51688">
    <property type="entry name" value="ICA"/>
    <property type="match status" value="1"/>
</dbReference>
<dbReference type="Proteomes" id="UP001178507">
    <property type="component" value="Unassembled WGS sequence"/>
</dbReference>